<feature type="transmembrane region" description="Helical" evidence="9">
    <location>
        <begin position="12"/>
        <end position="33"/>
    </location>
</feature>
<dbReference type="EC" id="2.7.13.3" evidence="2"/>
<keyword evidence="6 13" id="KW-0418">Kinase</keyword>
<evidence type="ECO:0000256" key="7">
    <source>
        <dbReference type="ARBA" id="ARBA00022840"/>
    </source>
</evidence>
<accession>A0A5N5E207</accession>
<dbReference type="EMBL" id="JAECSB010000097">
    <property type="protein sequence ID" value="MBH5147126.1"/>
    <property type="molecule type" value="Genomic_DNA"/>
</dbReference>
<dbReference type="Proteomes" id="UP000627573">
    <property type="component" value="Unassembled WGS sequence"/>
</dbReference>
<keyword evidence="17" id="KW-1185">Reference proteome</keyword>
<evidence type="ECO:0000256" key="9">
    <source>
        <dbReference type="SAM" id="Phobius"/>
    </source>
</evidence>
<dbReference type="EMBL" id="CP124545">
    <property type="protein sequence ID" value="WGV46970.2"/>
    <property type="molecule type" value="Genomic_DNA"/>
</dbReference>
<evidence type="ECO:0000313" key="15">
    <source>
        <dbReference type="EMBL" id="WGV46970.2"/>
    </source>
</evidence>
<evidence type="ECO:0000256" key="6">
    <source>
        <dbReference type="ARBA" id="ARBA00022777"/>
    </source>
</evidence>
<feature type="transmembrane region" description="Helical" evidence="9">
    <location>
        <begin position="39"/>
        <end position="55"/>
    </location>
</feature>
<evidence type="ECO:0000259" key="10">
    <source>
        <dbReference type="Pfam" id="PF02518"/>
    </source>
</evidence>
<keyword evidence="9" id="KW-0472">Membrane</keyword>
<dbReference type="Pfam" id="PF23539">
    <property type="entry name" value="DUF7134"/>
    <property type="match status" value="1"/>
</dbReference>
<dbReference type="RefSeq" id="WP_019748480.1">
    <property type="nucleotide sequence ID" value="NZ_CP011295.1"/>
</dbReference>
<feature type="domain" description="Histidine kinase/HSP90-like ATPase" evidence="10">
    <location>
        <begin position="295"/>
        <end position="384"/>
    </location>
</feature>
<evidence type="ECO:0000313" key="13">
    <source>
        <dbReference type="EMBL" id="KAB2584227.1"/>
    </source>
</evidence>
<dbReference type="PANTHER" id="PTHR24421">
    <property type="entry name" value="NITRATE/NITRITE SENSOR PROTEIN NARX-RELATED"/>
    <property type="match status" value="1"/>
</dbReference>
<evidence type="ECO:0000256" key="8">
    <source>
        <dbReference type="ARBA" id="ARBA00023012"/>
    </source>
</evidence>
<dbReference type="GO" id="GO:0000155">
    <property type="term" value="F:phosphorelay sensor kinase activity"/>
    <property type="evidence" value="ECO:0007669"/>
    <property type="project" value="InterPro"/>
</dbReference>
<dbReference type="SUPFAM" id="SSF55874">
    <property type="entry name" value="ATPase domain of HSP90 chaperone/DNA topoisomerase II/histidine kinase"/>
    <property type="match status" value="1"/>
</dbReference>
<evidence type="ECO:0000256" key="3">
    <source>
        <dbReference type="ARBA" id="ARBA00022553"/>
    </source>
</evidence>
<dbReference type="InterPro" id="IPR050482">
    <property type="entry name" value="Sensor_HK_TwoCompSys"/>
</dbReference>
<comment type="catalytic activity">
    <reaction evidence="1">
        <text>ATP + protein L-histidine = ADP + protein N-phospho-L-histidine.</text>
        <dbReference type="EC" id="2.7.13.3"/>
    </reaction>
</comment>
<name>A0A5N5E207_RHOER</name>
<sequence>MRRFSLWLRGKPMIADSALALVFFALEVVTFVSSPREERWPQLVVGFLICLPVVWRRKYPRVSAASILSMSYFATLMMWATGDPAAEHPGLLALGVSLYTLVAYVDRRTGAIFACFLALDMTFSLLVIRQDVILTIIIATLLYALAWITAEFLSARRAYDEEVAARLEVAEYERDRRAEDAVATERTRIARELHDVVAHAVSVMIVQADGASYAVDSNPALAKKALGNISSTGRDALAELRRTVSLLRTEVSSDLMPQHGTAGIAKVVEMMRAAGLGVRLELTGELDDVSPSVSLGIHRLVQESLTNVLRHAGANPKARVTVRRTETAVLLEVVDNGTSSSTFAHGSGNGLVGMRERVAVLHGTLETGRRPDGSWRVYAELPLEIHD</sequence>
<feature type="transmembrane region" description="Helical" evidence="9">
    <location>
        <begin position="88"/>
        <end position="105"/>
    </location>
</feature>
<dbReference type="Proteomes" id="UP000325576">
    <property type="component" value="Unassembled WGS sequence"/>
</dbReference>
<dbReference type="InterPro" id="IPR055558">
    <property type="entry name" value="DUF7134"/>
</dbReference>
<feature type="transmembrane region" description="Helical" evidence="9">
    <location>
        <begin position="62"/>
        <end position="82"/>
    </location>
</feature>
<feature type="domain" description="Signal transduction histidine kinase subgroup 3 dimerisation and phosphoacceptor" evidence="11">
    <location>
        <begin position="185"/>
        <end position="250"/>
    </location>
</feature>
<evidence type="ECO:0000259" key="11">
    <source>
        <dbReference type="Pfam" id="PF07730"/>
    </source>
</evidence>
<dbReference type="Gene3D" id="1.20.5.1930">
    <property type="match status" value="1"/>
</dbReference>
<gene>
    <name evidence="13" type="ORF">BS297_16575</name>
    <name evidence="14" type="ORF">I3517_31440</name>
    <name evidence="15" type="ORF">QIE55_15360</name>
</gene>
<evidence type="ECO:0000256" key="4">
    <source>
        <dbReference type="ARBA" id="ARBA00022679"/>
    </source>
</evidence>
<dbReference type="AlphaFoldDB" id="A0A5N5E207"/>
<dbReference type="GO" id="GO:0016020">
    <property type="term" value="C:membrane"/>
    <property type="evidence" value="ECO:0007669"/>
    <property type="project" value="InterPro"/>
</dbReference>
<keyword evidence="4" id="KW-0808">Transferase</keyword>
<keyword evidence="3" id="KW-0597">Phosphoprotein</keyword>
<dbReference type="Pfam" id="PF02518">
    <property type="entry name" value="HATPase_c"/>
    <property type="match status" value="1"/>
</dbReference>
<dbReference type="KEGG" id="reb:XU06_14605"/>
<dbReference type="InterPro" id="IPR003594">
    <property type="entry name" value="HATPase_dom"/>
</dbReference>
<dbReference type="GeneID" id="57486927"/>
<feature type="domain" description="DUF7134" evidence="12">
    <location>
        <begin position="6"/>
        <end position="157"/>
    </location>
</feature>
<reference evidence="13 16" key="1">
    <citation type="journal article" date="2017" name="Poromechanics V (2013)">
        <title>Genomic Characterization of the Arsenic-Tolerant Actinobacterium, &lt;i&gt;Rhodococcus erythropolis&lt;/i&gt; S43.</title>
        <authorList>
            <person name="Retamal-Morales G."/>
            <person name="Mehnert M."/>
            <person name="Schwabe R."/>
            <person name="Tischler D."/>
            <person name="Schloemann M."/>
            <person name="Levican G.J."/>
        </authorList>
    </citation>
    <scope>NUCLEOTIDE SEQUENCE [LARGE SCALE GENOMIC DNA]</scope>
    <source>
        <strain evidence="13 16">S43</strain>
    </source>
</reference>
<dbReference type="Gene3D" id="3.30.565.10">
    <property type="entry name" value="Histidine kinase-like ATPase, C-terminal domain"/>
    <property type="match status" value="1"/>
</dbReference>
<dbReference type="Pfam" id="PF07730">
    <property type="entry name" value="HisKA_3"/>
    <property type="match status" value="1"/>
</dbReference>
<protein>
    <recommendedName>
        <fullName evidence="2">histidine kinase</fullName>
        <ecNumber evidence="2">2.7.13.3</ecNumber>
    </recommendedName>
</protein>
<keyword evidence="8" id="KW-0902">Two-component regulatory system</keyword>
<dbReference type="Proteomes" id="UP001230933">
    <property type="component" value="Chromosome"/>
</dbReference>
<reference evidence="15" key="3">
    <citation type="submission" date="2023-08" db="EMBL/GenBank/DDBJ databases">
        <title>Isolation and Characterization of Rhodococcus erythropolis MGMM8.</title>
        <authorList>
            <person name="Diabankana R.G.C."/>
            <person name="Afordoanyi D.M."/>
            <person name="Validov S.Z."/>
        </authorList>
    </citation>
    <scope>NUCLEOTIDE SEQUENCE</scope>
    <source>
        <strain evidence="15">MGMM8</strain>
    </source>
</reference>
<keyword evidence="9" id="KW-1133">Transmembrane helix</keyword>
<feature type="transmembrane region" description="Helical" evidence="9">
    <location>
        <begin position="134"/>
        <end position="153"/>
    </location>
</feature>
<evidence type="ECO:0000313" key="14">
    <source>
        <dbReference type="EMBL" id="MBH5147126.1"/>
    </source>
</evidence>
<proteinExistence type="predicted"/>
<dbReference type="CDD" id="cd16917">
    <property type="entry name" value="HATPase_UhpB-NarQ-NarX-like"/>
    <property type="match status" value="1"/>
</dbReference>
<evidence type="ECO:0000256" key="1">
    <source>
        <dbReference type="ARBA" id="ARBA00000085"/>
    </source>
</evidence>
<evidence type="ECO:0000256" key="2">
    <source>
        <dbReference type="ARBA" id="ARBA00012438"/>
    </source>
</evidence>
<reference evidence="14 17" key="2">
    <citation type="submission" date="2020-12" db="EMBL/GenBank/DDBJ databases">
        <title>Draft genome sequence of furan degrading bacterial strain FUR100.</title>
        <authorList>
            <person name="Woiski C."/>
        </authorList>
    </citation>
    <scope>NUCLEOTIDE SEQUENCE [LARGE SCALE GENOMIC DNA]</scope>
    <source>
        <strain evidence="14 17">FUR100</strain>
    </source>
</reference>
<dbReference type="GO" id="GO:0046983">
    <property type="term" value="F:protein dimerization activity"/>
    <property type="evidence" value="ECO:0007669"/>
    <property type="project" value="InterPro"/>
</dbReference>
<dbReference type="GO" id="GO:0005524">
    <property type="term" value="F:ATP binding"/>
    <property type="evidence" value="ECO:0007669"/>
    <property type="project" value="UniProtKB-KW"/>
</dbReference>
<organism evidence="13 16">
    <name type="scientific">Rhodococcus erythropolis</name>
    <name type="common">Arthrobacter picolinophilus</name>
    <dbReference type="NCBI Taxonomy" id="1833"/>
    <lineage>
        <taxon>Bacteria</taxon>
        <taxon>Bacillati</taxon>
        <taxon>Actinomycetota</taxon>
        <taxon>Actinomycetes</taxon>
        <taxon>Mycobacteriales</taxon>
        <taxon>Nocardiaceae</taxon>
        <taxon>Rhodococcus</taxon>
        <taxon>Rhodococcus erythropolis group</taxon>
    </lineage>
</organism>
<dbReference type="InterPro" id="IPR036890">
    <property type="entry name" value="HATPase_C_sf"/>
</dbReference>
<dbReference type="PANTHER" id="PTHR24421:SF10">
    <property type="entry name" value="NITRATE_NITRITE SENSOR PROTEIN NARQ"/>
    <property type="match status" value="1"/>
</dbReference>
<evidence type="ECO:0000313" key="17">
    <source>
        <dbReference type="Proteomes" id="UP000627573"/>
    </source>
</evidence>
<keyword evidence="5" id="KW-0547">Nucleotide-binding</keyword>
<evidence type="ECO:0000256" key="5">
    <source>
        <dbReference type="ARBA" id="ARBA00022741"/>
    </source>
</evidence>
<keyword evidence="7" id="KW-0067">ATP-binding</keyword>
<dbReference type="InterPro" id="IPR011712">
    <property type="entry name" value="Sig_transdc_His_kin_sub3_dim/P"/>
</dbReference>
<evidence type="ECO:0000313" key="16">
    <source>
        <dbReference type="Proteomes" id="UP000325576"/>
    </source>
</evidence>
<keyword evidence="9" id="KW-0812">Transmembrane</keyword>
<evidence type="ECO:0000259" key="12">
    <source>
        <dbReference type="Pfam" id="PF23539"/>
    </source>
</evidence>
<dbReference type="EMBL" id="MRBO01000458">
    <property type="protein sequence ID" value="KAB2584227.1"/>
    <property type="molecule type" value="Genomic_DNA"/>
</dbReference>